<feature type="domain" description="HTH tetR-type" evidence="3">
    <location>
        <begin position="6"/>
        <end position="66"/>
    </location>
</feature>
<dbReference type="PROSITE" id="PS01081">
    <property type="entry name" value="HTH_TETR_1"/>
    <property type="match status" value="1"/>
</dbReference>
<dbReference type="Pfam" id="PF00440">
    <property type="entry name" value="TetR_N"/>
    <property type="match status" value="1"/>
</dbReference>
<dbReference type="PRINTS" id="PR00455">
    <property type="entry name" value="HTHTETR"/>
</dbReference>
<dbReference type="Gene3D" id="1.10.357.10">
    <property type="entry name" value="Tetracycline Repressor, domain 2"/>
    <property type="match status" value="1"/>
</dbReference>
<dbReference type="PATRIC" id="fig|1408254.3.peg.1410"/>
<evidence type="ECO:0000313" key="4">
    <source>
        <dbReference type="EMBL" id="EST55509.1"/>
    </source>
</evidence>
<reference evidence="4 5" key="1">
    <citation type="journal article" date="2014" name="Genome Announc.">
        <title>Draft Genome Sequence of Brevibacillus panacihumi Strain W25, a Halotolerant Hydrocarbon-Degrading Bacterium.</title>
        <authorList>
            <person name="Wang X."/>
            <person name="Jin D."/>
            <person name="Zhou L."/>
            <person name="Wu L."/>
            <person name="An W."/>
            <person name="Chen Y."/>
            <person name="Zhao L."/>
        </authorList>
    </citation>
    <scope>NUCLEOTIDE SEQUENCE [LARGE SCALE GENOMIC DNA]</scope>
    <source>
        <strain evidence="4 5">W25</strain>
    </source>
</reference>
<dbReference type="InterPro" id="IPR023772">
    <property type="entry name" value="DNA-bd_HTH_TetR-type_CS"/>
</dbReference>
<comment type="caution">
    <text evidence="4">The sequence shown here is derived from an EMBL/GenBank/DDBJ whole genome shotgun (WGS) entry which is preliminary data.</text>
</comment>
<gene>
    <name evidence="4" type="ORF">T458_07115</name>
</gene>
<dbReference type="STRING" id="1408254.T458_07115"/>
<dbReference type="OrthoDB" id="9814200at2"/>
<dbReference type="SUPFAM" id="SSF48498">
    <property type="entry name" value="Tetracyclin repressor-like, C-terminal domain"/>
    <property type="match status" value="1"/>
</dbReference>
<evidence type="ECO:0000313" key="5">
    <source>
        <dbReference type="Proteomes" id="UP000017973"/>
    </source>
</evidence>
<keyword evidence="5" id="KW-1185">Reference proteome</keyword>
<dbReference type="SUPFAM" id="SSF46689">
    <property type="entry name" value="Homeodomain-like"/>
    <property type="match status" value="1"/>
</dbReference>
<dbReference type="InterPro" id="IPR050624">
    <property type="entry name" value="HTH-type_Tx_Regulator"/>
</dbReference>
<dbReference type="PANTHER" id="PTHR43479:SF8">
    <property type="entry name" value="TRANSCRIPTIONAL REGULATOR, TETR FAMILY"/>
    <property type="match status" value="1"/>
</dbReference>
<dbReference type="InterPro" id="IPR009057">
    <property type="entry name" value="Homeodomain-like_sf"/>
</dbReference>
<accession>V6MAF1</accession>
<dbReference type="HOGENOM" id="CLU_069356_12_2_9"/>
<proteinExistence type="predicted"/>
<dbReference type="InterPro" id="IPR001647">
    <property type="entry name" value="HTH_TetR"/>
</dbReference>
<protein>
    <submittedName>
        <fullName evidence="4">TetR family transcriptional regulator</fullName>
    </submittedName>
</protein>
<evidence type="ECO:0000259" key="3">
    <source>
        <dbReference type="PROSITE" id="PS50977"/>
    </source>
</evidence>
<evidence type="ECO:0000256" key="1">
    <source>
        <dbReference type="ARBA" id="ARBA00023125"/>
    </source>
</evidence>
<dbReference type="Proteomes" id="UP000017973">
    <property type="component" value="Unassembled WGS sequence"/>
</dbReference>
<dbReference type="GO" id="GO:0003677">
    <property type="term" value="F:DNA binding"/>
    <property type="evidence" value="ECO:0007669"/>
    <property type="project" value="UniProtKB-UniRule"/>
</dbReference>
<dbReference type="InterPro" id="IPR036271">
    <property type="entry name" value="Tet_transcr_reg_TetR-rel_C_sf"/>
</dbReference>
<dbReference type="AlphaFoldDB" id="V6MAF1"/>
<dbReference type="Pfam" id="PF17934">
    <property type="entry name" value="TetR_C_26"/>
    <property type="match status" value="1"/>
</dbReference>
<dbReference type="PANTHER" id="PTHR43479">
    <property type="entry name" value="ACREF/ENVCD OPERON REPRESSOR-RELATED"/>
    <property type="match status" value="1"/>
</dbReference>
<organism evidence="4 5">
    <name type="scientific">Brevibacillus panacihumi W25</name>
    <dbReference type="NCBI Taxonomy" id="1408254"/>
    <lineage>
        <taxon>Bacteria</taxon>
        <taxon>Bacillati</taxon>
        <taxon>Bacillota</taxon>
        <taxon>Bacilli</taxon>
        <taxon>Bacillales</taxon>
        <taxon>Paenibacillaceae</taxon>
        <taxon>Brevibacillus</taxon>
    </lineage>
</organism>
<dbReference type="InterPro" id="IPR041603">
    <property type="entry name" value="YvdT_C"/>
</dbReference>
<evidence type="ECO:0000256" key="2">
    <source>
        <dbReference type="PROSITE-ProRule" id="PRU00335"/>
    </source>
</evidence>
<dbReference type="eggNOG" id="COG1309">
    <property type="taxonomic scope" value="Bacteria"/>
</dbReference>
<sequence>MSGSKDGKHQKILEAAIDVISEKGLDNTSISDIVKKAGVAQGTFYLYFSSKKALIPAIAENLLGITLERIKEKTQTREKLWDVLEVVIDETFHITKTYKDVIVFCYSGLAIEHSMEKWEAIYQPYYEWLEELLEQAKRNNEIAADIHVKWTARIIINMVENASERFYIGMEQDDTLDGFKKEIFSFLKRALLKP</sequence>
<dbReference type="RefSeq" id="WP_023555444.1">
    <property type="nucleotide sequence ID" value="NZ_KI629787.1"/>
</dbReference>
<keyword evidence="1 2" id="KW-0238">DNA-binding</keyword>
<dbReference type="PROSITE" id="PS50977">
    <property type="entry name" value="HTH_TETR_2"/>
    <property type="match status" value="1"/>
</dbReference>
<dbReference type="EMBL" id="AYJU01000003">
    <property type="protein sequence ID" value="EST55509.1"/>
    <property type="molecule type" value="Genomic_DNA"/>
</dbReference>
<name>V6MAF1_9BACL</name>
<feature type="DNA-binding region" description="H-T-H motif" evidence="2">
    <location>
        <begin position="29"/>
        <end position="48"/>
    </location>
</feature>